<evidence type="ECO:0000256" key="8">
    <source>
        <dbReference type="ARBA" id="ARBA00023277"/>
    </source>
</evidence>
<dbReference type="PANTHER" id="PTHR42715">
    <property type="entry name" value="BETA-GLUCOSIDASE"/>
    <property type="match status" value="1"/>
</dbReference>
<dbReference type="Pfam" id="PF14310">
    <property type="entry name" value="Fn3-like"/>
    <property type="match status" value="1"/>
</dbReference>
<accession>A0AAN6ESR8</accession>
<gene>
    <name evidence="15" type="ORF">HRR80_005010</name>
</gene>
<dbReference type="InterPro" id="IPR050288">
    <property type="entry name" value="Cellulose_deg_GH3"/>
</dbReference>
<dbReference type="PRINTS" id="PR00133">
    <property type="entry name" value="GLHYDRLASE3"/>
</dbReference>
<feature type="chain" id="PRO_5042969929" description="beta-glucosidase" evidence="13">
    <location>
        <begin position="25"/>
        <end position="1029"/>
    </location>
</feature>
<dbReference type="GO" id="GO:0008422">
    <property type="term" value="F:beta-glucosidase activity"/>
    <property type="evidence" value="ECO:0007669"/>
    <property type="project" value="UniProtKB-EC"/>
</dbReference>
<evidence type="ECO:0000256" key="12">
    <source>
        <dbReference type="SAM" id="MobiDB-lite"/>
    </source>
</evidence>
<dbReference type="Pfam" id="PF01915">
    <property type="entry name" value="Glyco_hydro_3_C"/>
    <property type="match status" value="1"/>
</dbReference>
<name>A0AAN6ESR8_EXODE</name>
<comment type="catalytic activity">
    <reaction evidence="1 11">
        <text>Hydrolysis of terminal, non-reducing beta-D-glucosyl residues with release of beta-D-glucose.</text>
        <dbReference type="EC" id="3.2.1.21"/>
    </reaction>
</comment>
<feature type="signal peptide" evidence="13">
    <location>
        <begin position="1"/>
        <end position="24"/>
    </location>
</feature>
<keyword evidence="6 11" id="KW-0378">Hydrolase</keyword>
<dbReference type="InterPro" id="IPR019800">
    <property type="entry name" value="Glyco_hydro_3_AS"/>
</dbReference>
<dbReference type="InterPro" id="IPR000420">
    <property type="entry name" value="Yeast_PIR_rpt"/>
</dbReference>
<dbReference type="Pfam" id="PF00933">
    <property type="entry name" value="Glyco_hydro_3"/>
    <property type="match status" value="1"/>
</dbReference>
<evidence type="ECO:0000256" key="10">
    <source>
        <dbReference type="ARBA" id="ARBA00023326"/>
    </source>
</evidence>
<dbReference type="Gene3D" id="2.60.40.10">
    <property type="entry name" value="Immunoglobulins"/>
    <property type="match status" value="1"/>
</dbReference>
<evidence type="ECO:0000256" key="2">
    <source>
        <dbReference type="ARBA" id="ARBA00004987"/>
    </source>
</evidence>
<dbReference type="SUPFAM" id="SSF51445">
    <property type="entry name" value="(Trans)glycosidases"/>
    <property type="match status" value="1"/>
</dbReference>
<dbReference type="FunFam" id="3.20.20.300:FF:000002">
    <property type="entry name" value="Probable beta-glucosidase"/>
    <property type="match status" value="1"/>
</dbReference>
<dbReference type="Proteomes" id="UP001161757">
    <property type="component" value="Unassembled WGS sequence"/>
</dbReference>
<organism evidence="15 16">
    <name type="scientific">Exophiala dermatitidis</name>
    <name type="common">Black yeast-like fungus</name>
    <name type="synonym">Wangiella dermatitidis</name>
    <dbReference type="NCBI Taxonomy" id="5970"/>
    <lineage>
        <taxon>Eukaryota</taxon>
        <taxon>Fungi</taxon>
        <taxon>Dikarya</taxon>
        <taxon>Ascomycota</taxon>
        <taxon>Pezizomycotina</taxon>
        <taxon>Eurotiomycetes</taxon>
        <taxon>Chaetothyriomycetidae</taxon>
        <taxon>Chaetothyriales</taxon>
        <taxon>Herpotrichiellaceae</taxon>
        <taxon>Exophiala</taxon>
    </lineage>
</organism>
<comment type="pathway">
    <text evidence="2 11">Glycan metabolism; cellulose degradation.</text>
</comment>
<evidence type="ECO:0000256" key="11">
    <source>
        <dbReference type="RuleBase" id="RU361161"/>
    </source>
</evidence>
<dbReference type="Gene3D" id="3.40.50.1700">
    <property type="entry name" value="Glycoside hydrolase family 3 C-terminal domain"/>
    <property type="match status" value="1"/>
</dbReference>
<protein>
    <recommendedName>
        <fullName evidence="4 11">beta-glucosidase</fullName>
        <ecNumber evidence="4 11">3.2.1.21</ecNumber>
    </recommendedName>
</protein>
<dbReference type="GO" id="GO:0005199">
    <property type="term" value="F:structural constituent of cell wall"/>
    <property type="evidence" value="ECO:0007669"/>
    <property type="project" value="InterPro"/>
</dbReference>
<evidence type="ECO:0000256" key="4">
    <source>
        <dbReference type="ARBA" id="ARBA00012744"/>
    </source>
</evidence>
<evidence type="ECO:0000256" key="6">
    <source>
        <dbReference type="ARBA" id="ARBA00022801"/>
    </source>
</evidence>
<dbReference type="InterPro" id="IPR002772">
    <property type="entry name" value="Glyco_hydro_3_C"/>
</dbReference>
<evidence type="ECO:0000313" key="16">
    <source>
        <dbReference type="Proteomes" id="UP001161757"/>
    </source>
</evidence>
<dbReference type="InterPro" id="IPR026891">
    <property type="entry name" value="Fn3-like"/>
</dbReference>
<dbReference type="PROSITE" id="PS50256">
    <property type="entry name" value="PIR_REPEAT_2"/>
    <property type="match status" value="1"/>
</dbReference>
<dbReference type="InterPro" id="IPR001764">
    <property type="entry name" value="Glyco_hydro_3_N"/>
</dbReference>
<dbReference type="Gene3D" id="3.20.20.300">
    <property type="entry name" value="Glycoside hydrolase, family 3, N-terminal domain"/>
    <property type="match status" value="1"/>
</dbReference>
<evidence type="ECO:0000256" key="7">
    <source>
        <dbReference type="ARBA" id="ARBA00023180"/>
    </source>
</evidence>
<dbReference type="AlphaFoldDB" id="A0AAN6ESR8"/>
<dbReference type="EMBL" id="JAJGCB010000009">
    <property type="protein sequence ID" value="KAJ8990951.1"/>
    <property type="molecule type" value="Genomic_DNA"/>
</dbReference>
<keyword evidence="8 11" id="KW-0119">Carbohydrate metabolism</keyword>
<comment type="similarity">
    <text evidence="3 11">Belongs to the glycosyl hydrolase 3 family.</text>
</comment>
<dbReference type="FunFam" id="3.40.50.1700:FF:000003">
    <property type="entry name" value="Probable beta-glucosidase"/>
    <property type="match status" value="1"/>
</dbReference>
<evidence type="ECO:0000259" key="14">
    <source>
        <dbReference type="SMART" id="SM01217"/>
    </source>
</evidence>
<keyword evidence="9 11" id="KW-0326">Glycosidase</keyword>
<feature type="region of interest" description="Disordered" evidence="12">
    <location>
        <begin position="886"/>
        <end position="1029"/>
    </location>
</feature>
<dbReference type="PROSITE" id="PS00775">
    <property type="entry name" value="GLYCOSYL_HYDROL_F3"/>
    <property type="match status" value="1"/>
</dbReference>
<feature type="domain" description="Fibronectin type III-like" evidence="14">
    <location>
        <begin position="812"/>
        <end position="878"/>
    </location>
</feature>
<dbReference type="GO" id="GO:0009251">
    <property type="term" value="P:glucan catabolic process"/>
    <property type="evidence" value="ECO:0007669"/>
    <property type="project" value="TreeGrafter"/>
</dbReference>
<dbReference type="InterPro" id="IPR013783">
    <property type="entry name" value="Ig-like_fold"/>
</dbReference>
<feature type="compositionally biased region" description="Polar residues" evidence="12">
    <location>
        <begin position="982"/>
        <end position="1029"/>
    </location>
</feature>
<sequence>MWPSSTIPVAAAMAALLVPNIVLASPVESPEAIYKRQAAQPWNNDYNGPIWTSPPSYPSPWGSGSGDWAAAYEKARAFVSQLTLLEKVNLTTGVGWESEKCVGNVGSIPRLGFPSLCMEDGPLGVRNADYVSAFPGGVNVAATWSRELARARGEAMGAENRDKGVDVQLGPVCGPLGRSPEGGRNWEGFSPDPYLTGALIAPTVQGIQSQGVIACTKHYIANEQEHFRQVGESQGYGWNITGTLSSNIDDKTMHELYLWPFSDAVRAGTGSVMCSYNQINNSYGCANSYTMNHLLKNELDFQGFIMSDWQAQHSGVGTALAGLDMTMPGDTLFNTGRSYWGTNLTIAVINGTVPEWRVDDMATRIMAAYYYVGRDTHYTPTNFYAWSRNTYDKIHQVDPQSPIGLVNEHINVQDRHRDIVRQVGQASNVLLKNTGGLPLTGKERQVGIFGYDAGSNPWGANGCSNRGCDNGTLAMGYGSGTAEFPYLVTPEQAITQHVLTQTDGEVFAILDNYADAQIKSLASTADVALVFANAQSGEGFITIDGNTGDRNNLSLWLGADRLIHNVTKYNKNVIVVMHTVGPVNVSAWYDNENVTGIIWAGLPGQESGNAIVDALYGLINPGGKLPFTIGRNREDYGTDILYEPNNGQFNAPQSLFSEGVFIDYRHFDQYNIEPIYEFGFGLSYTTFEYSNLVITPGNPAPYTPTSGQTEPAPVLGNASTDPSQYVFPNGTITYRPYLYIYPYLNSTDLRASSDDTDYGLPTDQYVPPGATDGSPQPLLPAGGAPGGNAGLYEVVATVSATITNTGSVEGDEVAQLYVSLGEGEPPKVLRGFDRLTIAPGASTTFTANLTRRDVSVWDTVSQNWVQVSNPTIYVGTSSRKLPLSGVLSSSGGGSGAQSSSSASGGSGGGSSSGWGYGQSSTASGSAPAPVSQLSDGQPQVPTGRPVTQVSDGQPQAPTGNPVSQISDGQPQAPAHTGGAPVSQISDGQPQVPTGTGPAVTQISDGQPQNPTGGPAVSQLSDGQPRATTA</sequence>
<evidence type="ECO:0000256" key="1">
    <source>
        <dbReference type="ARBA" id="ARBA00000448"/>
    </source>
</evidence>
<keyword evidence="10 11" id="KW-0624">Polysaccharide degradation</keyword>
<evidence type="ECO:0000256" key="3">
    <source>
        <dbReference type="ARBA" id="ARBA00005336"/>
    </source>
</evidence>
<reference evidence="15" key="1">
    <citation type="submission" date="2023-01" db="EMBL/GenBank/DDBJ databases">
        <title>Exophiala dermititidis isolated from Cystic Fibrosis Patient.</title>
        <authorList>
            <person name="Kurbessoian T."/>
            <person name="Crocker A."/>
            <person name="Murante D."/>
            <person name="Hogan D.A."/>
            <person name="Stajich J.E."/>
        </authorList>
    </citation>
    <scope>NUCLEOTIDE SEQUENCE</scope>
    <source>
        <strain evidence="15">Ex8</strain>
    </source>
</reference>
<proteinExistence type="inferred from homology"/>
<feature type="compositionally biased region" description="Polar residues" evidence="12">
    <location>
        <begin position="931"/>
        <end position="969"/>
    </location>
</feature>
<keyword evidence="5 13" id="KW-0732">Signal</keyword>
<dbReference type="InterPro" id="IPR036962">
    <property type="entry name" value="Glyco_hydro_3_N_sf"/>
</dbReference>
<keyword evidence="7" id="KW-0325">Glycoprotein</keyword>
<feature type="compositionally biased region" description="Gly residues" evidence="12">
    <location>
        <begin position="904"/>
        <end position="916"/>
    </location>
</feature>
<dbReference type="SUPFAM" id="SSF52279">
    <property type="entry name" value="Beta-D-glucan exohydrolase, C-terminal domain"/>
    <property type="match status" value="1"/>
</dbReference>
<dbReference type="InterPro" id="IPR017853">
    <property type="entry name" value="GH"/>
</dbReference>
<dbReference type="Pfam" id="PF00399">
    <property type="entry name" value="PIR"/>
    <property type="match status" value="3"/>
</dbReference>
<evidence type="ECO:0000313" key="15">
    <source>
        <dbReference type="EMBL" id="KAJ8990951.1"/>
    </source>
</evidence>
<evidence type="ECO:0000256" key="9">
    <source>
        <dbReference type="ARBA" id="ARBA00023295"/>
    </source>
</evidence>
<dbReference type="EC" id="3.2.1.21" evidence="4 11"/>
<comment type="caution">
    <text evidence="15">The sequence shown here is derived from an EMBL/GenBank/DDBJ whole genome shotgun (WGS) entry which is preliminary data.</text>
</comment>
<evidence type="ECO:0000256" key="5">
    <source>
        <dbReference type="ARBA" id="ARBA00022729"/>
    </source>
</evidence>
<dbReference type="PANTHER" id="PTHR42715:SF29">
    <property type="entry name" value="BETA-GLUCOSIDASE A-RELATED"/>
    <property type="match status" value="1"/>
</dbReference>
<dbReference type="SMART" id="SM01217">
    <property type="entry name" value="Fn3_like"/>
    <property type="match status" value="1"/>
</dbReference>
<evidence type="ECO:0000256" key="13">
    <source>
        <dbReference type="SAM" id="SignalP"/>
    </source>
</evidence>
<dbReference type="InterPro" id="IPR036881">
    <property type="entry name" value="Glyco_hydro_3_C_sf"/>
</dbReference>